<name>A0A3D8PZ49_9BACI</name>
<dbReference type="EMBL" id="PIOC01000003">
    <property type="protein sequence ID" value="RDW21436.1"/>
    <property type="molecule type" value="Genomic_DNA"/>
</dbReference>
<evidence type="ECO:0000313" key="2">
    <source>
        <dbReference type="Proteomes" id="UP000257143"/>
    </source>
</evidence>
<dbReference type="RefSeq" id="WP_115771608.1">
    <property type="nucleotide sequence ID" value="NZ_PIOC01000003.1"/>
</dbReference>
<dbReference type="OrthoDB" id="2417337at2"/>
<protein>
    <submittedName>
        <fullName evidence="1">Competence protein</fullName>
    </submittedName>
</protein>
<comment type="caution">
    <text evidence="1">The sequence shown here is derived from an EMBL/GenBank/DDBJ whole genome shotgun (WGS) entry which is preliminary data.</text>
</comment>
<dbReference type="AlphaFoldDB" id="A0A3D8PZ49"/>
<dbReference type="Pfam" id="PF06338">
    <property type="entry name" value="ComK"/>
    <property type="match status" value="1"/>
</dbReference>
<sequence>MQSILSEYTITDRTMALLPAKHHEYDTIVFEQNNKLYVKKTPMQLIKQACLEHYSTYEGRREAVKHHTGFRRKIPLPINPEQCLYAFPTHSTTDYECCWIFYHHVLYIKAFQSDTNPNIKSMNTFKDFQQVPINVSSYILHKQMQRTLTIIGRNYIRVNNLT</sequence>
<dbReference type="Proteomes" id="UP000257143">
    <property type="component" value="Unassembled WGS sequence"/>
</dbReference>
<dbReference type="InterPro" id="IPR010461">
    <property type="entry name" value="ComK"/>
</dbReference>
<evidence type="ECO:0000313" key="1">
    <source>
        <dbReference type="EMBL" id="RDW21436.1"/>
    </source>
</evidence>
<gene>
    <name evidence="1" type="ORF">CWR48_03270</name>
</gene>
<reference evidence="2" key="1">
    <citation type="submission" date="2017-11" db="EMBL/GenBank/DDBJ databases">
        <authorList>
            <person name="Zhu W."/>
        </authorList>
    </citation>
    <scope>NUCLEOTIDE SEQUENCE [LARGE SCALE GENOMIC DNA]</scope>
    <source>
        <strain evidence="2">CAU 1183</strain>
    </source>
</reference>
<accession>A0A3D8PZ49</accession>
<proteinExistence type="predicted"/>
<keyword evidence="2" id="KW-1185">Reference proteome</keyword>
<dbReference type="GO" id="GO:0030420">
    <property type="term" value="P:establishment of competence for transformation"/>
    <property type="evidence" value="ECO:0007669"/>
    <property type="project" value="InterPro"/>
</dbReference>
<organism evidence="1 2">
    <name type="scientific">Oceanobacillus arenosus</name>
    <dbReference type="NCBI Taxonomy" id="1229153"/>
    <lineage>
        <taxon>Bacteria</taxon>
        <taxon>Bacillati</taxon>
        <taxon>Bacillota</taxon>
        <taxon>Bacilli</taxon>
        <taxon>Bacillales</taxon>
        <taxon>Bacillaceae</taxon>
        <taxon>Oceanobacillus</taxon>
    </lineage>
</organism>